<evidence type="ECO:0000256" key="1">
    <source>
        <dbReference type="ARBA" id="ARBA00001947"/>
    </source>
</evidence>
<keyword evidence="7" id="KW-0482">Metalloprotease</keyword>
<evidence type="ECO:0000313" key="11">
    <source>
        <dbReference type="EMBL" id="CAJ0564181.1"/>
    </source>
</evidence>
<evidence type="ECO:0000256" key="4">
    <source>
        <dbReference type="ARBA" id="ARBA00022723"/>
    </source>
</evidence>
<protein>
    <submittedName>
        <fullName evidence="11">Uncharacterized protein</fullName>
    </submittedName>
</protein>
<dbReference type="GO" id="GO:0005886">
    <property type="term" value="C:plasma membrane"/>
    <property type="evidence" value="ECO:0007669"/>
    <property type="project" value="TreeGrafter"/>
</dbReference>
<evidence type="ECO:0000256" key="3">
    <source>
        <dbReference type="ARBA" id="ARBA00022670"/>
    </source>
</evidence>
<accession>A0AA36C888</accession>
<comment type="caution">
    <text evidence="11">The sequence shown here is derived from an EMBL/GenBank/DDBJ whole genome shotgun (WGS) entry which is preliminary data.</text>
</comment>
<evidence type="ECO:0000256" key="8">
    <source>
        <dbReference type="SAM" id="SignalP"/>
    </source>
</evidence>
<evidence type="ECO:0000256" key="5">
    <source>
        <dbReference type="ARBA" id="ARBA00022801"/>
    </source>
</evidence>
<dbReference type="GO" id="GO:0046872">
    <property type="term" value="F:metal ion binding"/>
    <property type="evidence" value="ECO:0007669"/>
    <property type="project" value="UniProtKB-KW"/>
</dbReference>
<keyword evidence="8" id="KW-0732">Signal</keyword>
<keyword evidence="3" id="KW-0645">Protease</keyword>
<dbReference type="GO" id="GO:0016485">
    <property type="term" value="P:protein processing"/>
    <property type="evidence" value="ECO:0007669"/>
    <property type="project" value="TreeGrafter"/>
</dbReference>
<feature type="chain" id="PRO_5041400882" evidence="8">
    <location>
        <begin position="24"/>
        <end position="650"/>
    </location>
</feature>
<dbReference type="Gene3D" id="1.10.1380.10">
    <property type="entry name" value="Neutral endopeptidase , domain2"/>
    <property type="match status" value="2"/>
</dbReference>
<keyword evidence="5" id="KW-0378">Hydrolase</keyword>
<dbReference type="CDD" id="cd08662">
    <property type="entry name" value="M13"/>
    <property type="match status" value="1"/>
</dbReference>
<reference evidence="11" key="1">
    <citation type="submission" date="2023-06" db="EMBL/GenBank/DDBJ databases">
        <authorList>
            <person name="Delattre M."/>
        </authorList>
    </citation>
    <scope>NUCLEOTIDE SEQUENCE</scope>
    <source>
        <strain evidence="11">AF72</strain>
    </source>
</reference>
<dbReference type="InterPro" id="IPR024079">
    <property type="entry name" value="MetalloPept_cat_dom_sf"/>
</dbReference>
<name>A0AA36C888_9BILA</name>
<sequence length="650" mass="73813">MRWRSCWTLILISIFLCVGGEEAEKSLTLTELLRLEPGARLLAENLTIILPQKKFANGTARTKSRVFSVQNLNVTSDVRGQIFDDQKQKESNGLARSINPALDPCQNFYEFVCSGKIRAARLPYLTDYLIFSYPATLFFDAAVVPDLFNSTRNVLNIAPQPPLLNYQYYTAPIFESQLGEARTFFKKIFQLLADDDEQGEFIHADGINRSVANFFYVDKKLAEISSRFNADNKTDLTVRLDELSDSINTINFTRYFRAIVPKDMAEVVDIDAYPVRIENYGAVKLVDEFLAAIPNQTLLDYQEGKLILGMLPFLDQRFRDAYNEFNLRIYGVVTEENVEADCLSEATQIFQDLASVIYIEHKFSQKIVDEANAITNFIGFNPIIFNQTATAEKYETLDYSSSQTLLQITQAIARWNADRNFRQLLRTNANDSFDFLASETNAYYDPNLNMMALLAGILQSPFYDITFPRIQNYGSIGLVIGHELTHGFDNYGSQFDEKGNKKNWWDATTLKNYEQTKKCFIEQYGNVTVEPLEMKIDGYKTLGENIADNGGLRAALRAAEKLVRAGQVEPQKIPPELKKYSPIQIFFMSSAYAWCGNWRNETLLTDLVEDVHSPAAARVNIVLGNAPEFAVAFGCPNNSPMVNKKQCRLW</sequence>
<evidence type="ECO:0000256" key="6">
    <source>
        <dbReference type="ARBA" id="ARBA00022833"/>
    </source>
</evidence>
<feature type="signal peptide" evidence="8">
    <location>
        <begin position="1"/>
        <end position="23"/>
    </location>
</feature>
<evidence type="ECO:0000259" key="10">
    <source>
        <dbReference type="Pfam" id="PF05649"/>
    </source>
</evidence>
<keyword evidence="6" id="KW-0862">Zinc</keyword>
<dbReference type="EMBL" id="CATQJA010000816">
    <property type="protein sequence ID" value="CAJ0564181.1"/>
    <property type="molecule type" value="Genomic_DNA"/>
</dbReference>
<evidence type="ECO:0000313" key="12">
    <source>
        <dbReference type="Proteomes" id="UP001177023"/>
    </source>
</evidence>
<comment type="similarity">
    <text evidence="2">Belongs to the peptidase M13 family.</text>
</comment>
<dbReference type="Proteomes" id="UP001177023">
    <property type="component" value="Unassembled WGS sequence"/>
</dbReference>
<dbReference type="PROSITE" id="PS51885">
    <property type="entry name" value="NEPRILYSIN"/>
    <property type="match status" value="1"/>
</dbReference>
<dbReference type="Pfam" id="PF05649">
    <property type="entry name" value="Peptidase_M13_N"/>
    <property type="match status" value="1"/>
</dbReference>
<keyword evidence="12" id="KW-1185">Reference proteome</keyword>
<dbReference type="AlphaFoldDB" id="A0AA36C888"/>
<evidence type="ECO:0000259" key="9">
    <source>
        <dbReference type="Pfam" id="PF01431"/>
    </source>
</evidence>
<gene>
    <name evidence="11" type="ORF">MSPICULIGERA_LOCUS2867</name>
</gene>
<comment type="cofactor">
    <cofactor evidence="1">
        <name>Zn(2+)</name>
        <dbReference type="ChEBI" id="CHEBI:29105"/>
    </cofactor>
</comment>
<dbReference type="InterPro" id="IPR042089">
    <property type="entry name" value="Peptidase_M13_dom_2"/>
</dbReference>
<proteinExistence type="inferred from homology"/>
<dbReference type="InterPro" id="IPR018497">
    <property type="entry name" value="Peptidase_M13_C"/>
</dbReference>
<evidence type="ECO:0000256" key="2">
    <source>
        <dbReference type="ARBA" id="ARBA00007357"/>
    </source>
</evidence>
<keyword evidence="4" id="KW-0479">Metal-binding</keyword>
<feature type="domain" description="Peptidase M13 N-terminal" evidence="10">
    <location>
        <begin position="133"/>
        <end position="375"/>
    </location>
</feature>
<organism evidence="11 12">
    <name type="scientific">Mesorhabditis spiculigera</name>
    <dbReference type="NCBI Taxonomy" id="96644"/>
    <lineage>
        <taxon>Eukaryota</taxon>
        <taxon>Metazoa</taxon>
        <taxon>Ecdysozoa</taxon>
        <taxon>Nematoda</taxon>
        <taxon>Chromadorea</taxon>
        <taxon>Rhabditida</taxon>
        <taxon>Rhabditina</taxon>
        <taxon>Rhabditomorpha</taxon>
        <taxon>Rhabditoidea</taxon>
        <taxon>Rhabditidae</taxon>
        <taxon>Mesorhabditinae</taxon>
        <taxon>Mesorhabditis</taxon>
    </lineage>
</organism>
<dbReference type="PRINTS" id="PR00786">
    <property type="entry name" value="NEPRILYSIN"/>
</dbReference>
<dbReference type="Gene3D" id="3.40.390.10">
    <property type="entry name" value="Collagenase (Catalytic Domain)"/>
    <property type="match status" value="1"/>
</dbReference>
<dbReference type="GO" id="GO:0004222">
    <property type="term" value="F:metalloendopeptidase activity"/>
    <property type="evidence" value="ECO:0007669"/>
    <property type="project" value="InterPro"/>
</dbReference>
<dbReference type="PANTHER" id="PTHR11733:SF167">
    <property type="entry name" value="FI17812P1-RELATED"/>
    <property type="match status" value="1"/>
</dbReference>
<dbReference type="InterPro" id="IPR000718">
    <property type="entry name" value="Peptidase_M13"/>
</dbReference>
<dbReference type="PANTHER" id="PTHR11733">
    <property type="entry name" value="ZINC METALLOPROTEASE FAMILY M13 NEPRILYSIN-RELATED"/>
    <property type="match status" value="1"/>
</dbReference>
<dbReference type="SUPFAM" id="SSF55486">
    <property type="entry name" value="Metalloproteases ('zincins'), catalytic domain"/>
    <property type="match status" value="1"/>
</dbReference>
<evidence type="ECO:0000256" key="7">
    <source>
        <dbReference type="ARBA" id="ARBA00023049"/>
    </source>
</evidence>
<dbReference type="InterPro" id="IPR008753">
    <property type="entry name" value="Peptidase_M13_N"/>
</dbReference>
<feature type="domain" description="Peptidase M13 C-terminal" evidence="9">
    <location>
        <begin position="441"/>
        <end position="649"/>
    </location>
</feature>
<feature type="non-terminal residue" evidence="11">
    <location>
        <position position="650"/>
    </location>
</feature>
<dbReference type="Pfam" id="PF01431">
    <property type="entry name" value="Peptidase_M13"/>
    <property type="match status" value="1"/>
</dbReference>